<dbReference type="InterPro" id="IPR052189">
    <property type="entry name" value="L-asp_N-monooxygenase_NS-form"/>
</dbReference>
<proteinExistence type="predicted"/>
<accession>A0A830ZYP2</accession>
<evidence type="ECO:0008006" key="3">
    <source>
        <dbReference type="Google" id="ProtNLM"/>
    </source>
</evidence>
<comment type="caution">
    <text evidence="1">The sequence shown here is derived from an EMBL/GenBank/DDBJ whole genome shotgun (WGS) entry which is preliminary data.</text>
</comment>
<dbReference type="SUPFAM" id="SSF51905">
    <property type="entry name" value="FAD/NAD(P)-binding domain"/>
    <property type="match status" value="1"/>
</dbReference>
<gene>
    <name evidence="1" type="ORF">BN437_1853</name>
</gene>
<reference evidence="1 2" key="1">
    <citation type="submission" date="2012-11" db="EMBL/GenBank/DDBJ databases">
        <authorList>
            <person name="Linke B."/>
        </authorList>
    </citation>
    <scope>NUCLEOTIDE SEQUENCE [LARGE SCALE GENOMIC DNA]</scope>
    <source>
        <strain evidence="2">CFBP 1232</strain>
    </source>
</reference>
<dbReference type="PANTHER" id="PTHR40254:SF1">
    <property type="entry name" value="BLR0577 PROTEIN"/>
    <property type="match status" value="1"/>
</dbReference>
<name>A0A830ZYP2_ERWAM</name>
<reference evidence="1 2" key="2">
    <citation type="submission" date="2013-04" db="EMBL/GenBank/DDBJ databases">
        <title>Comparative genomics of 12 strains of Erwinia amylovora identifies a pan-genome with a large conserved core and provides insights into host specificity.</title>
        <authorList>
            <person name="Mann R.A."/>
            <person name="Smits T.H.M."/>
            <person name="Buehlmann A."/>
            <person name="Blom J."/>
            <person name="Goesmann A."/>
            <person name="Frey J.E."/>
            <person name="Plummer K.M."/>
            <person name="Beer S.V."/>
            <person name="Luck J."/>
            <person name="Duffy B."/>
            <person name="Rodoni B."/>
        </authorList>
    </citation>
    <scope>NUCLEOTIDE SEQUENCE [LARGE SCALE GENOMIC DNA]</scope>
    <source>
        <strain evidence="2">CFBP 1232</strain>
    </source>
</reference>
<protein>
    <recommendedName>
        <fullName evidence="3">FAD/NAD(P)-binding domain-containing protein</fullName>
    </recommendedName>
</protein>
<evidence type="ECO:0000313" key="2">
    <source>
        <dbReference type="Proteomes" id="UP000013111"/>
    </source>
</evidence>
<sequence>MAHAAAHQLPWQLVLDDIRLNAQHIWQQLSLHEQGRFLRHLRPWWDVHRYRSAPQVNAVLERLTRSGQFRLQAARLFKAQAAGAQIDLVLQSRNGAEQALRVDRLVVTTGPAHGELLQSDALLHQLQTSGVAQADPLGLGILVNARSQTVNRHGDANPHLYVAGPAARGRFGELMGLPQVAEHAESVARQLLELETAQLVPRCRCTA</sequence>
<organism evidence="1 2">
    <name type="scientific">Erwinia amylovora NBRC 12687 = CFBP 1232</name>
    <dbReference type="NCBI Taxonomy" id="1219359"/>
    <lineage>
        <taxon>Bacteria</taxon>
        <taxon>Pseudomonadati</taxon>
        <taxon>Pseudomonadota</taxon>
        <taxon>Gammaproteobacteria</taxon>
        <taxon>Enterobacterales</taxon>
        <taxon>Erwiniaceae</taxon>
        <taxon>Erwinia</taxon>
    </lineage>
</organism>
<dbReference type="AlphaFoldDB" id="A0A830ZYP2"/>
<evidence type="ECO:0000313" key="1">
    <source>
        <dbReference type="EMBL" id="CCO93783.1"/>
    </source>
</evidence>
<dbReference type="EMBL" id="CAPB01000018">
    <property type="protein sequence ID" value="CCO93783.1"/>
    <property type="molecule type" value="Genomic_DNA"/>
</dbReference>
<dbReference type="InterPro" id="IPR036188">
    <property type="entry name" value="FAD/NAD-bd_sf"/>
</dbReference>
<dbReference type="PANTHER" id="PTHR40254">
    <property type="entry name" value="BLR0577 PROTEIN"/>
    <property type="match status" value="1"/>
</dbReference>
<dbReference type="Proteomes" id="UP000013111">
    <property type="component" value="Unassembled WGS sequence"/>
</dbReference>